<gene>
    <name evidence="2" type="primary">LOC107797972</name>
</gene>
<accession>A0AC58SWD9</accession>
<organism evidence="1 2">
    <name type="scientific">Nicotiana tabacum</name>
    <name type="common">Common tobacco</name>
    <dbReference type="NCBI Taxonomy" id="4097"/>
    <lineage>
        <taxon>Eukaryota</taxon>
        <taxon>Viridiplantae</taxon>
        <taxon>Streptophyta</taxon>
        <taxon>Embryophyta</taxon>
        <taxon>Tracheophyta</taxon>
        <taxon>Spermatophyta</taxon>
        <taxon>Magnoliopsida</taxon>
        <taxon>eudicotyledons</taxon>
        <taxon>Gunneridae</taxon>
        <taxon>Pentapetalae</taxon>
        <taxon>asterids</taxon>
        <taxon>lamiids</taxon>
        <taxon>Solanales</taxon>
        <taxon>Solanaceae</taxon>
        <taxon>Nicotianoideae</taxon>
        <taxon>Nicotianeae</taxon>
        <taxon>Nicotiana</taxon>
    </lineage>
</organism>
<proteinExistence type="predicted"/>
<name>A0AC58SWD9_TOBAC</name>
<sequence length="94" mass="10741">MLVHLEMLPLVVQLINRLSTGSNNRGQKLKRAAKFHLMPYKVDVLFYNRRRAQDDAYFINLLFLKGGATEEREDGEGGATEEREDGDSEDLDLT</sequence>
<keyword evidence="1" id="KW-1185">Reference proteome</keyword>
<dbReference type="Proteomes" id="UP000790787">
    <property type="component" value="Chromosome 16"/>
</dbReference>
<dbReference type="RefSeq" id="XP_075089288.1">
    <property type="nucleotide sequence ID" value="XM_075233187.1"/>
</dbReference>
<evidence type="ECO:0000313" key="1">
    <source>
        <dbReference type="Proteomes" id="UP000790787"/>
    </source>
</evidence>
<reference evidence="2" key="2">
    <citation type="submission" date="2025-08" db="UniProtKB">
        <authorList>
            <consortium name="RefSeq"/>
        </authorList>
    </citation>
    <scope>IDENTIFICATION</scope>
    <source>
        <tissue evidence="2">Leaf</tissue>
    </source>
</reference>
<protein>
    <submittedName>
        <fullName evidence="2">Uncharacterized protein LOC107797972 isoform X2</fullName>
    </submittedName>
</protein>
<reference evidence="1" key="1">
    <citation type="journal article" date="2014" name="Nat. Commun.">
        <title>The tobacco genome sequence and its comparison with those of tomato and potato.</title>
        <authorList>
            <person name="Sierro N."/>
            <person name="Battey J.N."/>
            <person name="Ouadi S."/>
            <person name="Bakaher N."/>
            <person name="Bovet L."/>
            <person name="Willig A."/>
            <person name="Goepfert S."/>
            <person name="Peitsch M.C."/>
            <person name="Ivanov N.V."/>
        </authorList>
    </citation>
    <scope>NUCLEOTIDE SEQUENCE [LARGE SCALE GENOMIC DNA]</scope>
</reference>
<evidence type="ECO:0000313" key="2">
    <source>
        <dbReference type="RefSeq" id="XP_075089288.1"/>
    </source>
</evidence>